<reference evidence="2 3" key="1">
    <citation type="submission" date="2024-10" db="EMBL/GenBank/DDBJ databases">
        <title>The Natural Products Discovery Center: Release of the First 8490 Sequenced Strains for Exploring Actinobacteria Biosynthetic Diversity.</title>
        <authorList>
            <person name="Kalkreuter E."/>
            <person name="Kautsar S.A."/>
            <person name="Yang D."/>
            <person name="Bader C.D."/>
            <person name="Teijaro C.N."/>
            <person name="Fluegel L."/>
            <person name="Davis C.M."/>
            <person name="Simpson J.R."/>
            <person name="Lauterbach L."/>
            <person name="Steele A.D."/>
            <person name="Gui C."/>
            <person name="Meng S."/>
            <person name="Li G."/>
            <person name="Viehrig K."/>
            <person name="Ye F."/>
            <person name="Su P."/>
            <person name="Kiefer A.F."/>
            <person name="Nichols A."/>
            <person name="Cepeda A.J."/>
            <person name="Yan W."/>
            <person name="Fan B."/>
            <person name="Jiang Y."/>
            <person name="Adhikari A."/>
            <person name="Zheng C.-J."/>
            <person name="Schuster L."/>
            <person name="Cowan T.M."/>
            <person name="Smanski M.J."/>
            <person name="Chevrette M.G."/>
            <person name="De Carvalho L.P.S."/>
            <person name="Shen B."/>
        </authorList>
    </citation>
    <scope>NUCLEOTIDE SEQUENCE [LARGE SCALE GENOMIC DNA]</scope>
    <source>
        <strain evidence="2 3">NPDC017990</strain>
    </source>
</reference>
<gene>
    <name evidence="2" type="ORF">ACH4F9_19660</name>
</gene>
<protein>
    <submittedName>
        <fullName evidence="2">DUF1360 domain-containing protein</fullName>
    </submittedName>
</protein>
<feature type="transmembrane region" description="Helical" evidence="1">
    <location>
        <begin position="20"/>
        <end position="41"/>
    </location>
</feature>
<evidence type="ECO:0000313" key="3">
    <source>
        <dbReference type="Proteomes" id="UP001610818"/>
    </source>
</evidence>
<organism evidence="2 3">
    <name type="scientific">Streptomyces longisporoflavus</name>
    <dbReference type="NCBI Taxonomy" id="28044"/>
    <lineage>
        <taxon>Bacteria</taxon>
        <taxon>Bacillati</taxon>
        <taxon>Actinomycetota</taxon>
        <taxon>Actinomycetes</taxon>
        <taxon>Kitasatosporales</taxon>
        <taxon>Streptomycetaceae</taxon>
        <taxon>Streptomyces</taxon>
    </lineage>
</organism>
<keyword evidence="1" id="KW-0812">Transmembrane</keyword>
<accession>A0ABW7QQH5</accession>
<sequence length="167" mass="17795">MTDAEKSFGQEYDERGNVPLGGYAVLMAAFTAMAGGTVALARKRGVGLPEQVPPWDVALLGVATFKTARLLTKDKITSFLRAPFTRRAEDTTAAETMDVPRGSGLRLAAGDLASCPFCMSAWTAAGLMGAYVFSPRAARVVGAGFAAMTLADWLQYAWAYTQQEAED</sequence>
<keyword evidence="1" id="KW-0472">Membrane</keyword>
<dbReference type="RefSeq" id="WP_397713189.1">
    <property type="nucleotide sequence ID" value="NZ_JBIRGN010000003.1"/>
</dbReference>
<proteinExistence type="predicted"/>
<evidence type="ECO:0000313" key="2">
    <source>
        <dbReference type="EMBL" id="MFH8547222.1"/>
    </source>
</evidence>
<keyword evidence="3" id="KW-1185">Reference proteome</keyword>
<keyword evidence="1" id="KW-1133">Transmembrane helix</keyword>
<dbReference type="InterPro" id="IPR010773">
    <property type="entry name" value="Mycophage_PG1_Gp7"/>
</dbReference>
<dbReference type="Proteomes" id="UP001610818">
    <property type="component" value="Unassembled WGS sequence"/>
</dbReference>
<dbReference type="EMBL" id="JBIRGQ010000003">
    <property type="protein sequence ID" value="MFH8547222.1"/>
    <property type="molecule type" value="Genomic_DNA"/>
</dbReference>
<evidence type="ECO:0000256" key="1">
    <source>
        <dbReference type="SAM" id="Phobius"/>
    </source>
</evidence>
<dbReference type="Pfam" id="PF07098">
    <property type="entry name" value="DUF1360"/>
    <property type="match status" value="1"/>
</dbReference>
<name>A0ABW7QQH5_9ACTN</name>
<comment type="caution">
    <text evidence="2">The sequence shown here is derived from an EMBL/GenBank/DDBJ whole genome shotgun (WGS) entry which is preliminary data.</text>
</comment>